<dbReference type="NCBIfam" id="TIGR02983">
    <property type="entry name" value="SigE-fam_strep"/>
    <property type="match status" value="1"/>
</dbReference>
<comment type="caution">
    <text evidence="8">The sequence shown here is derived from an EMBL/GenBank/DDBJ whole genome shotgun (WGS) entry which is preliminary data.</text>
</comment>
<dbReference type="EMBL" id="JAAKZV010000212">
    <property type="protein sequence ID" value="NGN68552.1"/>
    <property type="molecule type" value="Genomic_DNA"/>
</dbReference>
<dbReference type="AlphaFoldDB" id="A0A6G4U968"/>
<dbReference type="GO" id="GO:0003677">
    <property type="term" value="F:DNA binding"/>
    <property type="evidence" value="ECO:0007669"/>
    <property type="project" value="UniProtKB-KW"/>
</dbReference>
<evidence type="ECO:0000256" key="2">
    <source>
        <dbReference type="ARBA" id="ARBA00023015"/>
    </source>
</evidence>
<gene>
    <name evidence="8" type="ORF">G5C51_32225</name>
</gene>
<keyword evidence="2" id="KW-0805">Transcription regulation</keyword>
<dbReference type="PANTHER" id="PTHR43133">
    <property type="entry name" value="RNA POLYMERASE ECF-TYPE SIGMA FACTO"/>
    <property type="match status" value="1"/>
</dbReference>
<dbReference type="InterPro" id="IPR007627">
    <property type="entry name" value="RNA_pol_sigma70_r2"/>
</dbReference>
<dbReference type="InterPro" id="IPR036388">
    <property type="entry name" value="WH-like_DNA-bd_sf"/>
</dbReference>
<dbReference type="InterPro" id="IPR014284">
    <property type="entry name" value="RNA_pol_sigma-70_dom"/>
</dbReference>
<evidence type="ECO:0000256" key="1">
    <source>
        <dbReference type="ARBA" id="ARBA00010641"/>
    </source>
</evidence>
<dbReference type="InterPro" id="IPR013325">
    <property type="entry name" value="RNA_pol_sigma_r2"/>
</dbReference>
<evidence type="ECO:0000313" key="8">
    <source>
        <dbReference type="EMBL" id="NGN68552.1"/>
    </source>
</evidence>
<dbReference type="GO" id="GO:0006352">
    <property type="term" value="P:DNA-templated transcription initiation"/>
    <property type="evidence" value="ECO:0007669"/>
    <property type="project" value="InterPro"/>
</dbReference>
<evidence type="ECO:0000259" key="6">
    <source>
        <dbReference type="Pfam" id="PF04542"/>
    </source>
</evidence>
<organism evidence="8 9">
    <name type="scientific">Streptomyces coryli</name>
    <dbReference type="NCBI Taxonomy" id="1128680"/>
    <lineage>
        <taxon>Bacteria</taxon>
        <taxon>Bacillati</taxon>
        <taxon>Actinomycetota</taxon>
        <taxon>Actinomycetes</taxon>
        <taxon>Kitasatosporales</taxon>
        <taxon>Streptomycetaceae</taxon>
        <taxon>Streptomyces</taxon>
    </lineage>
</organism>
<evidence type="ECO:0000259" key="7">
    <source>
        <dbReference type="Pfam" id="PF08281"/>
    </source>
</evidence>
<evidence type="ECO:0000256" key="5">
    <source>
        <dbReference type="ARBA" id="ARBA00023163"/>
    </source>
</evidence>
<dbReference type="GO" id="GO:0016987">
    <property type="term" value="F:sigma factor activity"/>
    <property type="evidence" value="ECO:0007669"/>
    <property type="project" value="UniProtKB-KW"/>
</dbReference>
<dbReference type="NCBIfam" id="TIGR02937">
    <property type="entry name" value="sigma70-ECF"/>
    <property type="match status" value="1"/>
</dbReference>
<name>A0A6G4U968_9ACTN</name>
<keyword evidence="3" id="KW-0731">Sigma factor</keyword>
<dbReference type="Gene3D" id="1.10.1740.10">
    <property type="match status" value="1"/>
</dbReference>
<dbReference type="SUPFAM" id="SSF88659">
    <property type="entry name" value="Sigma3 and sigma4 domains of RNA polymerase sigma factors"/>
    <property type="match status" value="1"/>
</dbReference>
<dbReference type="InterPro" id="IPR014325">
    <property type="entry name" value="RNA_pol_sigma-E_actinobac"/>
</dbReference>
<feature type="domain" description="RNA polymerase sigma-70 region 2" evidence="6">
    <location>
        <begin position="19"/>
        <end position="81"/>
    </location>
</feature>
<dbReference type="Pfam" id="PF04542">
    <property type="entry name" value="Sigma70_r2"/>
    <property type="match status" value="1"/>
</dbReference>
<dbReference type="Pfam" id="PF08281">
    <property type="entry name" value="Sigma70_r4_2"/>
    <property type="match status" value="1"/>
</dbReference>
<sequence>MDSRQPGRDEAFTAFVSNRYPSLLRTGRLLTGTETGAQDLVQEALLRTYRSWRRIGRTEAAEAYTRTTMVRLLGKDRRRRWSGEVPAGTLPEVPQPGHDEAVATRVAVRELLRSLPAGQRAVLVLRYYHQLTEREVADQLGCSPGTVKSRAARALSALRARGLLTTTTTAAEREGQHGREA</sequence>
<dbReference type="SUPFAM" id="SSF88946">
    <property type="entry name" value="Sigma2 domain of RNA polymerase sigma factors"/>
    <property type="match status" value="1"/>
</dbReference>
<dbReference type="Proteomes" id="UP000481583">
    <property type="component" value="Unassembled WGS sequence"/>
</dbReference>
<comment type="similarity">
    <text evidence="1">Belongs to the sigma-70 factor family. ECF subfamily.</text>
</comment>
<dbReference type="InterPro" id="IPR013249">
    <property type="entry name" value="RNA_pol_sigma70_r4_t2"/>
</dbReference>
<keyword evidence="9" id="KW-1185">Reference proteome</keyword>
<evidence type="ECO:0000313" key="9">
    <source>
        <dbReference type="Proteomes" id="UP000481583"/>
    </source>
</evidence>
<dbReference type="InterPro" id="IPR013324">
    <property type="entry name" value="RNA_pol_sigma_r3/r4-like"/>
</dbReference>
<dbReference type="PANTHER" id="PTHR43133:SF50">
    <property type="entry name" value="ECF RNA POLYMERASE SIGMA FACTOR SIGM"/>
    <property type="match status" value="1"/>
</dbReference>
<accession>A0A6G4U968</accession>
<keyword evidence="4" id="KW-0238">DNA-binding</keyword>
<reference evidence="8 9" key="1">
    <citation type="submission" date="2020-02" db="EMBL/GenBank/DDBJ databases">
        <title>Whole-genome analyses of novel actinobacteria.</title>
        <authorList>
            <person name="Sahin N."/>
        </authorList>
    </citation>
    <scope>NUCLEOTIDE SEQUENCE [LARGE SCALE GENOMIC DNA]</scope>
    <source>
        <strain evidence="8 9">A7024</strain>
    </source>
</reference>
<keyword evidence="5" id="KW-0804">Transcription</keyword>
<evidence type="ECO:0000256" key="4">
    <source>
        <dbReference type="ARBA" id="ARBA00023125"/>
    </source>
</evidence>
<evidence type="ECO:0000256" key="3">
    <source>
        <dbReference type="ARBA" id="ARBA00023082"/>
    </source>
</evidence>
<dbReference type="CDD" id="cd06171">
    <property type="entry name" value="Sigma70_r4"/>
    <property type="match status" value="1"/>
</dbReference>
<dbReference type="InterPro" id="IPR039425">
    <property type="entry name" value="RNA_pol_sigma-70-like"/>
</dbReference>
<proteinExistence type="inferred from homology"/>
<feature type="domain" description="RNA polymerase sigma factor 70 region 4 type 2" evidence="7">
    <location>
        <begin position="106"/>
        <end position="158"/>
    </location>
</feature>
<dbReference type="Gene3D" id="1.10.10.10">
    <property type="entry name" value="Winged helix-like DNA-binding domain superfamily/Winged helix DNA-binding domain"/>
    <property type="match status" value="1"/>
</dbReference>
<protein>
    <submittedName>
        <fullName evidence="8">SigE family RNA polymerase sigma factor</fullName>
    </submittedName>
</protein>
<dbReference type="RefSeq" id="WP_165242605.1">
    <property type="nucleotide sequence ID" value="NZ_JAAKZV010000212.1"/>
</dbReference>